<gene>
    <name evidence="1" type="ORF">JYP50_14335</name>
</gene>
<keyword evidence="2" id="KW-1185">Reference proteome</keyword>
<sequence length="311" mass="35099">MKDQVKVLYVVGVGRSGSTMLDTVLGNHSDVESVGELINASRAWSNEDEHCACGLPAAKCEFWGEVRKEWEASTPHLAHGPEWRALQASFERPRHIVNVYKSARRKSSEFKRYAEGIVALYRAVQQVSGKSIVLDSSKNPVRALALTYIDEIDLRLVHLIRDGRGVAWSLKKAHSKDPAKGVQNDLPSRPVMRTAASWLLTNTLAELAMRQVDFSRKVRLRYEDFVLDPSLALQSISGALGTDIQALSTKLDRDDEFVVGHTIAGNRMRMGGRVRIKPDVEWVSRLSNMDKRLFWLMAGPLMWRYGYSYRT</sequence>
<dbReference type="Proteomes" id="UP000664303">
    <property type="component" value="Unassembled WGS sequence"/>
</dbReference>
<dbReference type="EMBL" id="JAFKCZ010000010">
    <property type="protein sequence ID" value="MBN7797785.1"/>
    <property type="molecule type" value="Genomic_DNA"/>
</dbReference>
<dbReference type="AlphaFoldDB" id="A0A939DGP4"/>
<proteinExistence type="predicted"/>
<comment type="caution">
    <text evidence="1">The sequence shown here is derived from an EMBL/GenBank/DDBJ whole genome shotgun (WGS) entry which is preliminary data.</text>
</comment>
<accession>A0A939DGP4</accession>
<dbReference type="InterPro" id="IPR027417">
    <property type="entry name" value="P-loop_NTPase"/>
</dbReference>
<evidence type="ECO:0000313" key="2">
    <source>
        <dbReference type="Proteomes" id="UP000664303"/>
    </source>
</evidence>
<dbReference type="Gene3D" id="3.40.50.300">
    <property type="entry name" value="P-loop containing nucleotide triphosphate hydrolases"/>
    <property type="match status" value="1"/>
</dbReference>
<dbReference type="Pfam" id="PF13469">
    <property type="entry name" value="Sulfotransfer_3"/>
    <property type="match status" value="1"/>
</dbReference>
<dbReference type="SUPFAM" id="SSF52540">
    <property type="entry name" value="P-loop containing nucleoside triphosphate hydrolases"/>
    <property type="match status" value="1"/>
</dbReference>
<evidence type="ECO:0000313" key="1">
    <source>
        <dbReference type="EMBL" id="MBN7797785.1"/>
    </source>
</evidence>
<name>A0A939DGP4_9GAMM</name>
<organism evidence="1 2">
    <name type="scientific">Parahaliea mediterranea</name>
    <dbReference type="NCBI Taxonomy" id="651086"/>
    <lineage>
        <taxon>Bacteria</taxon>
        <taxon>Pseudomonadati</taxon>
        <taxon>Pseudomonadota</taxon>
        <taxon>Gammaproteobacteria</taxon>
        <taxon>Cellvibrionales</taxon>
        <taxon>Halieaceae</taxon>
        <taxon>Parahaliea</taxon>
    </lineage>
</organism>
<reference evidence="1" key="1">
    <citation type="submission" date="2021-02" db="EMBL/GenBank/DDBJ databases">
        <title>PHA producing bacteria isolated from coastal sediment in Guangdong, Shenzhen.</title>
        <authorList>
            <person name="Zheng W."/>
            <person name="Yu S."/>
            <person name="Huang Y."/>
        </authorList>
    </citation>
    <scope>NUCLEOTIDE SEQUENCE</scope>
    <source>
        <strain evidence="1">TN14-10</strain>
    </source>
</reference>
<protein>
    <submittedName>
        <fullName evidence="1">Sulfotransferase</fullName>
    </submittedName>
</protein>
<dbReference type="RefSeq" id="WP_206561233.1">
    <property type="nucleotide sequence ID" value="NZ_JAFKCZ010000010.1"/>
</dbReference>